<evidence type="ECO:0000313" key="6">
    <source>
        <dbReference type="Proteomes" id="UP001209317"/>
    </source>
</evidence>
<evidence type="ECO:0000256" key="2">
    <source>
        <dbReference type="ARBA" id="ARBA00023002"/>
    </source>
</evidence>
<evidence type="ECO:0000256" key="1">
    <source>
        <dbReference type="ARBA" id="ARBA00022723"/>
    </source>
</evidence>
<sequence length="364" mass="40351">MSDLKKPVIGFTCGDINGIGLELIIKSLSDTRINELCTPVVFANSKCINFYKKTIGEINFAYSPVKDKTRLNQKQINLFSSWDEEVNINPGQLDEQNGKYAFLSLQNAVDALKEAWIDGIVTLPIHKKTIQSEQFQYSGHTPYLRDAFGRKDVLMLLVADNMRVAVVTEHVPVKEIANHISTEVIMGKLQLLNESLKKDFGIDKPKIAVLGLNPHAGDEGLIGDEEEKIIKPAIRQAKQKGMLCFGPYSADAFFARGQYSRFDAVLAMYHDQGLIPFKSLATGDGVNFSAGLPIVRTSPDHGTAFDIAGKNKADAASTLESLYKCIDILRSRREYTEAHKNPVKRTSEKVIGNVDEEVKDDAES</sequence>
<keyword evidence="3" id="KW-0520">NAD</keyword>
<evidence type="ECO:0000256" key="3">
    <source>
        <dbReference type="ARBA" id="ARBA00023027"/>
    </source>
</evidence>
<protein>
    <submittedName>
        <fullName evidence="5">4-hydroxythreonine-4-phosphate dehydrogenase PdxA</fullName>
        <ecNumber evidence="5">1.1.1.262</ecNumber>
    </submittedName>
</protein>
<dbReference type="GO" id="GO:0051287">
    <property type="term" value="F:NAD binding"/>
    <property type="evidence" value="ECO:0007669"/>
    <property type="project" value="InterPro"/>
</dbReference>
<dbReference type="RefSeq" id="WP_263037462.1">
    <property type="nucleotide sequence ID" value="NZ_JAOTPL010000005.1"/>
</dbReference>
<keyword evidence="2 5" id="KW-0560">Oxidoreductase</keyword>
<name>A0AAE3LK29_9BACT</name>
<dbReference type="PANTHER" id="PTHR30004">
    <property type="entry name" value="4-HYDROXYTHREONINE-4-PHOSPHATE DEHYDROGENASE"/>
    <property type="match status" value="1"/>
</dbReference>
<dbReference type="GO" id="GO:0046872">
    <property type="term" value="F:metal ion binding"/>
    <property type="evidence" value="ECO:0007669"/>
    <property type="project" value="UniProtKB-KW"/>
</dbReference>
<evidence type="ECO:0000256" key="4">
    <source>
        <dbReference type="SAM" id="MobiDB-lite"/>
    </source>
</evidence>
<dbReference type="GO" id="GO:0050570">
    <property type="term" value="F:4-hydroxythreonine-4-phosphate dehydrogenase activity"/>
    <property type="evidence" value="ECO:0007669"/>
    <property type="project" value="UniProtKB-EC"/>
</dbReference>
<dbReference type="Gene3D" id="3.40.718.10">
    <property type="entry name" value="Isopropylmalate Dehydrogenase"/>
    <property type="match status" value="1"/>
</dbReference>
<dbReference type="Proteomes" id="UP001209317">
    <property type="component" value="Unassembled WGS sequence"/>
</dbReference>
<gene>
    <name evidence="5" type="primary">pdxA</name>
    <name evidence="5" type="ORF">OD355_05520</name>
</gene>
<dbReference type="SUPFAM" id="SSF53659">
    <property type="entry name" value="Isocitrate/Isopropylmalate dehydrogenase-like"/>
    <property type="match status" value="1"/>
</dbReference>
<feature type="region of interest" description="Disordered" evidence="4">
    <location>
        <begin position="337"/>
        <end position="364"/>
    </location>
</feature>
<proteinExistence type="predicted"/>
<feature type="compositionally biased region" description="Basic and acidic residues" evidence="4">
    <location>
        <begin position="337"/>
        <end position="348"/>
    </location>
</feature>
<dbReference type="InterPro" id="IPR005255">
    <property type="entry name" value="PdxA_fam"/>
</dbReference>
<feature type="compositionally biased region" description="Acidic residues" evidence="4">
    <location>
        <begin position="354"/>
        <end position="364"/>
    </location>
</feature>
<dbReference type="NCBIfam" id="TIGR00557">
    <property type="entry name" value="pdxA"/>
    <property type="match status" value="1"/>
</dbReference>
<accession>A0AAE3LK29</accession>
<comment type="caution">
    <text evidence="5">The sequence shown here is derived from an EMBL/GenBank/DDBJ whole genome shotgun (WGS) entry which is preliminary data.</text>
</comment>
<keyword evidence="1" id="KW-0479">Metal-binding</keyword>
<dbReference type="EC" id="1.1.1.262" evidence="5"/>
<evidence type="ECO:0000313" key="5">
    <source>
        <dbReference type="EMBL" id="MCU7693974.1"/>
    </source>
</evidence>
<organism evidence="5 6">
    <name type="scientific">Haoranjiania flava</name>
    <dbReference type="NCBI Taxonomy" id="1856322"/>
    <lineage>
        <taxon>Bacteria</taxon>
        <taxon>Pseudomonadati</taxon>
        <taxon>Bacteroidota</taxon>
        <taxon>Chitinophagia</taxon>
        <taxon>Chitinophagales</taxon>
        <taxon>Chitinophagaceae</taxon>
        <taxon>Haoranjiania</taxon>
    </lineage>
</organism>
<dbReference type="AlphaFoldDB" id="A0AAE3LK29"/>
<dbReference type="EMBL" id="JAOTPL010000005">
    <property type="protein sequence ID" value="MCU7693974.1"/>
    <property type="molecule type" value="Genomic_DNA"/>
</dbReference>
<keyword evidence="6" id="KW-1185">Reference proteome</keyword>
<reference evidence="5" key="1">
    <citation type="submission" date="2022-10" db="EMBL/GenBank/DDBJ databases">
        <authorList>
            <person name="Kim H.S."/>
            <person name="Kim J.-S."/>
            <person name="Suh M.K."/>
            <person name="Eom M.K."/>
            <person name="Lee J.-S."/>
        </authorList>
    </citation>
    <scope>NUCLEOTIDE SEQUENCE</scope>
    <source>
        <strain evidence="5">LIP-5</strain>
    </source>
</reference>
<dbReference type="PANTHER" id="PTHR30004:SF6">
    <property type="entry name" value="D-THREONATE 4-PHOSPHATE DEHYDROGENASE"/>
    <property type="match status" value="1"/>
</dbReference>
<dbReference type="Pfam" id="PF04166">
    <property type="entry name" value="PdxA"/>
    <property type="match status" value="1"/>
</dbReference>